<gene>
    <name evidence="2" type="ORF">K491DRAFT_709509</name>
</gene>
<keyword evidence="3" id="KW-1185">Reference proteome</keyword>
<proteinExistence type="predicted"/>
<feature type="compositionally biased region" description="Polar residues" evidence="1">
    <location>
        <begin position="42"/>
        <end position="60"/>
    </location>
</feature>
<sequence length="126" mass="13234">MPGNFVALPRPGLASASAGLLPVVPIPGNDPQAQSEHKSCARKSSSGDVAASTRKTSPESQDAIGVEKEREASSPEMPRLSLRSVLNKAKHTISRSDKGRVAGAEGVNKVNKEETKHVANQGNIKK</sequence>
<organism evidence="2 3">
    <name type="scientific">Lophiostoma macrostomum CBS 122681</name>
    <dbReference type="NCBI Taxonomy" id="1314788"/>
    <lineage>
        <taxon>Eukaryota</taxon>
        <taxon>Fungi</taxon>
        <taxon>Dikarya</taxon>
        <taxon>Ascomycota</taxon>
        <taxon>Pezizomycotina</taxon>
        <taxon>Dothideomycetes</taxon>
        <taxon>Pleosporomycetidae</taxon>
        <taxon>Pleosporales</taxon>
        <taxon>Lophiostomataceae</taxon>
        <taxon>Lophiostoma</taxon>
    </lineage>
</organism>
<dbReference type="AlphaFoldDB" id="A0A6A6TS02"/>
<reference evidence="2" key="1">
    <citation type="journal article" date="2020" name="Stud. Mycol.">
        <title>101 Dothideomycetes genomes: a test case for predicting lifestyles and emergence of pathogens.</title>
        <authorList>
            <person name="Haridas S."/>
            <person name="Albert R."/>
            <person name="Binder M."/>
            <person name="Bloem J."/>
            <person name="Labutti K."/>
            <person name="Salamov A."/>
            <person name="Andreopoulos B."/>
            <person name="Baker S."/>
            <person name="Barry K."/>
            <person name="Bills G."/>
            <person name="Bluhm B."/>
            <person name="Cannon C."/>
            <person name="Castanera R."/>
            <person name="Culley D."/>
            <person name="Daum C."/>
            <person name="Ezra D."/>
            <person name="Gonzalez J."/>
            <person name="Henrissat B."/>
            <person name="Kuo A."/>
            <person name="Liang C."/>
            <person name="Lipzen A."/>
            <person name="Lutzoni F."/>
            <person name="Magnuson J."/>
            <person name="Mondo S."/>
            <person name="Nolan M."/>
            <person name="Ohm R."/>
            <person name="Pangilinan J."/>
            <person name="Park H.-J."/>
            <person name="Ramirez L."/>
            <person name="Alfaro M."/>
            <person name="Sun H."/>
            <person name="Tritt A."/>
            <person name="Yoshinaga Y."/>
            <person name="Zwiers L.-H."/>
            <person name="Turgeon B."/>
            <person name="Goodwin S."/>
            <person name="Spatafora J."/>
            <person name="Crous P."/>
            <person name="Grigoriev I."/>
        </authorList>
    </citation>
    <scope>NUCLEOTIDE SEQUENCE</scope>
    <source>
        <strain evidence="2">CBS 122681</strain>
    </source>
</reference>
<evidence type="ECO:0000313" key="2">
    <source>
        <dbReference type="EMBL" id="KAF2662849.1"/>
    </source>
</evidence>
<name>A0A6A6TS02_9PLEO</name>
<protein>
    <submittedName>
        <fullName evidence="2">Uncharacterized protein</fullName>
    </submittedName>
</protein>
<dbReference type="Proteomes" id="UP000799324">
    <property type="component" value="Unassembled WGS sequence"/>
</dbReference>
<feature type="region of interest" description="Disordered" evidence="1">
    <location>
        <begin position="20"/>
        <end position="126"/>
    </location>
</feature>
<evidence type="ECO:0000313" key="3">
    <source>
        <dbReference type="Proteomes" id="UP000799324"/>
    </source>
</evidence>
<accession>A0A6A6TS02</accession>
<evidence type="ECO:0000256" key="1">
    <source>
        <dbReference type="SAM" id="MobiDB-lite"/>
    </source>
</evidence>
<dbReference type="EMBL" id="MU004288">
    <property type="protein sequence ID" value="KAF2662849.1"/>
    <property type="molecule type" value="Genomic_DNA"/>
</dbReference>